<protein>
    <recommendedName>
        <fullName evidence="6">UDP N-acetylglucosamine O-acyltransferase C-terminal domain-containing protein</fullName>
    </recommendedName>
</protein>
<keyword evidence="1" id="KW-0444">Lipid biosynthesis</keyword>
<dbReference type="PANTHER" id="PTHR43480:SF1">
    <property type="entry name" value="ACYL-[ACYL-CARRIER-PROTEIN]--UDP-N-ACETYLGLUCOSAMINE O-ACYLTRANSFERASE, MITOCHONDRIAL-RELATED"/>
    <property type="match status" value="1"/>
</dbReference>
<dbReference type="GO" id="GO:0008780">
    <property type="term" value="F:acyl-[acyl-carrier-protein]-UDP-N-acetylglucosamine O-acyltransferase activity"/>
    <property type="evidence" value="ECO:0007669"/>
    <property type="project" value="InterPro"/>
</dbReference>
<evidence type="ECO:0000313" key="8">
    <source>
        <dbReference type="Proteomes" id="UP000794436"/>
    </source>
</evidence>
<reference evidence="7" key="1">
    <citation type="submission" date="2019-03" db="EMBL/GenBank/DDBJ databases">
        <title>Long read genome sequence of the mycoparasitic Pythium oligandrum ATCC 38472 isolated from sugarbeet rhizosphere.</title>
        <authorList>
            <person name="Gaulin E."/>
        </authorList>
    </citation>
    <scope>NUCLEOTIDE SEQUENCE</scope>
    <source>
        <strain evidence="7">ATCC 38472_TT</strain>
    </source>
</reference>
<evidence type="ECO:0000256" key="4">
    <source>
        <dbReference type="ARBA" id="ARBA00023098"/>
    </source>
</evidence>
<dbReference type="InterPro" id="IPR029098">
    <property type="entry name" value="Acetyltransf_C"/>
</dbReference>
<feature type="domain" description="UDP N-acetylglucosamine O-acyltransferase C-terminal" evidence="6">
    <location>
        <begin position="273"/>
        <end position="324"/>
    </location>
</feature>
<dbReference type="NCBIfam" id="NF003657">
    <property type="entry name" value="PRK05289.1"/>
    <property type="match status" value="1"/>
</dbReference>
<dbReference type="Pfam" id="PF00132">
    <property type="entry name" value="Hexapep"/>
    <property type="match status" value="2"/>
</dbReference>
<dbReference type="PANTHER" id="PTHR43480">
    <property type="entry name" value="ACYL-[ACYL-CARRIER-PROTEIN]--UDP-N-ACETYLGLUCOSAMINE O-ACYLTRANSFERASE"/>
    <property type="match status" value="1"/>
</dbReference>
<keyword evidence="5" id="KW-0012">Acyltransferase</keyword>
<dbReference type="NCBIfam" id="TIGR01852">
    <property type="entry name" value="lipid_A_lpxA"/>
    <property type="match status" value="1"/>
</dbReference>
<sequence>MLLRRTPLRPGRPATTPCAKRISAHVQAVRCTPVCGSSRHQSSSAASVVMESMQDLVEHVASGKRLSVVQATLSSPPPLAPTHEPLIESDATFIHPTAVIDPLARVGLNVRIGPYSVVGPDVVLEDGVVLHSHVVVEGKTRIGRGTVVHPFACLGGEPQDKKHKLHIPTDIAPFTLEIGQHCVIREHVTIHGSTAYSAHTPTKLGDHCWILCGAHVGHDVQIGSHVVLSNNVCVAGHVEIGNFAIIGGQVGLKQHIKIGSLAMVGGGSAVDGDVIPYGLVNGNRAKLLGLNLIGLRRAKVSRHEIKLMLRLVRYLFGSSLSSIATVCPKTGFAPALDLPYHESLLVRGCEAKKYLSEEEITASAYPLVHEIVNFVLQSPERAKSSLCQAMLH</sequence>
<dbReference type="GO" id="GO:0016020">
    <property type="term" value="C:membrane"/>
    <property type="evidence" value="ECO:0007669"/>
    <property type="project" value="GOC"/>
</dbReference>
<gene>
    <name evidence="7" type="ORF">Poli38472_004077</name>
</gene>
<dbReference type="Gene3D" id="2.160.10.10">
    <property type="entry name" value="Hexapeptide repeat proteins"/>
    <property type="match status" value="1"/>
</dbReference>
<accession>A0A8K1CPM2</accession>
<comment type="caution">
    <text evidence="7">The sequence shown here is derived from an EMBL/GenBank/DDBJ whole genome shotgun (WGS) entry which is preliminary data.</text>
</comment>
<evidence type="ECO:0000256" key="3">
    <source>
        <dbReference type="ARBA" id="ARBA00022679"/>
    </source>
</evidence>
<dbReference type="InterPro" id="IPR010137">
    <property type="entry name" value="Lipid_A_LpxA"/>
</dbReference>
<evidence type="ECO:0000256" key="1">
    <source>
        <dbReference type="ARBA" id="ARBA00022516"/>
    </source>
</evidence>
<dbReference type="Pfam" id="PF13720">
    <property type="entry name" value="Acetyltransf_11"/>
    <property type="match status" value="1"/>
</dbReference>
<proteinExistence type="predicted"/>
<dbReference type="PROSITE" id="PS00101">
    <property type="entry name" value="HEXAPEP_TRANSFERASES"/>
    <property type="match status" value="1"/>
</dbReference>
<dbReference type="InterPro" id="IPR018357">
    <property type="entry name" value="Hexapep_transf_CS"/>
</dbReference>
<dbReference type="AlphaFoldDB" id="A0A8K1CPM2"/>
<evidence type="ECO:0000313" key="7">
    <source>
        <dbReference type="EMBL" id="TMW66312.1"/>
    </source>
</evidence>
<evidence type="ECO:0000259" key="6">
    <source>
        <dbReference type="Pfam" id="PF13720"/>
    </source>
</evidence>
<evidence type="ECO:0000256" key="2">
    <source>
        <dbReference type="ARBA" id="ARBA00022556"/>
    </source>
</evidence>
<keyword evidence="4" id="KW-0443">Lipid metabolism</keyword>
<evidence type="ECO:0000256" key="5">
    <source>
        <dbReference type="ARBA" id="ARBA00023315"/>
    </source>
</evidence>
<dbReference type="InterPro" id="IPR001451">
    <property type="entry name" value="Hexapep"/>
</dbReference>
<dbReference type="Proteomes" id="UP000794436">
    <property type="component" value="Unassembled WGS sequence"/>
</dbReference>
<dbReference type="GO" id="GO:0009245">
    <property type="term" value="P:lipid A biosynthetic process"/>
    <property type="evidence" value="ECO:0007669"/>
    <property type="project" value="UniProtKB-KW"/>
</dbReference>
<dbReference type="InterPro" id="IPR011004">
    <property type="entry name" value="Trimer_LpxA-like_sf"/>
</dbReference>
<keyword evidence="3" id="KW-0808">Transferase</keyword>
<organism evidence="7 8">
    <name type="scientific">Pythium oligandrum</name>
    <name type="common">Mycoparasitic fungus</name>
    <dbReference type="NCBI Taxonomy" id="41045"/>
    <lineage>
        <taxon>Eukaryota</taxon>
        <taxon>Sar</taxon>
        <taxon>Stramenopiles</taxon>
        <taxon>Oomycota</taxon>
        <taxon>Peronosporomycetes</taxon>
        <taxon>Pythiales</taxon>
        <taxon>Pythiaceae</taxon>
        <taxon>Pythium</taxon>
    </lineage>
</organism>
<name>A0A8K1CPM2_PYTOL</name>
<dbReference type="EMBL" id="SPLM01000036">
    <property type="protein sequence ID" value="TMW66312.1"/>
    <property type="molecule type" value="Genomic_DNA"/>
</dbReference>
<dbReference type="SUPFAM" id="SSF51161">
    <property type="entry name" value="Trimeric LpxA-like enzymes"/>
    <property type="match status" value="1"/>
</dbReference>
<keyword evidence="8" id="KW-1185">Reference proteome</keyword>
<keyword evidence="2" id="KW-0441">Lipid A biosynthesis</keyword>
<dbReference type="CDD" id="cd03351">
    <property type="entry name" value="LbH_UDP-GlcNAc_AT"/>
    <property type="match status" value="1"/>
</dbReference>
<dbReference type="OrthoDB" id="25818at2759"/>